<dbReference type="PROSITE" id="PS51910">
    <property type="entry name" value="GH18_2"/>
    <property type="match status" value="1"/>
</dbReference>
<reference evidence="2" key="1">
    <citation type="submission" date="2020-05" db="EMBL/GenBank/DDBJ databases">
        <title>Phylogenomic resolution of chytrid fungi.</title>
        <authorList>
            <person name="Stajich J.E."/>
            <person name="Amses K."/>
            <person name="Simmons R."/>
            <person name="Seto K."/>
            <person name="Myers J."/>
            <person name="Bonds A."/>
            <person name="Quandt C.A."/>
            <person name="Barry K."/>
            <person name="Liu P."/>
            <person name="Grigoriev I."/>
            <person name="Longcore J.E."/>
            <person name="James T.Y."/>
        </authorList>
    </citation>
    <scope>NUCLEOTIDE SEQUENCE</scope>
    <source>
        <strain evidence="2">JEL0379</strain>
    </source>
</reference>
<gene>
    <name evidence="2" type="ORF">HDU87_002759</name>
</gene>
<evidence type="ECO:0000313" key="3">
    <source>
        <dbReference type="Proteomes" id="UP001212152"/>
    </source>
</evidence>
<dbReference type="EMBL" id="JADGJQ010000002">
    <property type="protein sequence ID" value="KAJ3185191.1"/>
    <property type="molecule type" value="Genomic_DNA"/>
</dbReference>
<name>A0AAD5TU01_9FUNG</name>
<dbReference type="InterPro" id="IPR050314">
    <property type="entry name" value="Glycosyl_Hydrlase_18"/>
</dbReference>
<dbReference type="PANTHER" id="PTHR11177:SF333">
    <property type="entry name" value="CHITINASE"/>
    <property type="match status" value="1"/>
</dbReference>
<protein>
    <recommendedName>
        <fullName evidence="1">GH18 domain-containing protein</fullName>
    </recommendedName>
</protein>
<dbReference type="AlphaFoldDB" id="A0AAD5TU01"/>
<dbReference type="Pfam" id="PF00704">
    <property type="entry name" value="Glyco_hydro_18"/>
    <property type="match status" value="1"/>
</dbReference>
<dbReference type="Proteomes" id="UP001212152">
    <property type="component" value="Unassembled WGS sequence"/>
</dbReference>
<organism evidence="2 3">
    <name type="scientific">Geranomyces variabilis</name>
    <dbReference type="NCBI Taxonomy" id="109894"/>
    <lineage>
        <taxon>Eukaryota</taxon>
        <taxon>Fungi</taxon>
        <taxon>Fungi incertae sedis</taxon>
        <taxon>Chytridiomycota</taxon>
        <taxon>Chytridiomycota incertae sedis</taxon>
        <taxon>Chytridiomycetes</taxon>
        <taxon>Spizellomycetales</taxon>
        <taxon>Powellomycetaceae</taxon>
        <taxon>Geranomyces</taxon>
    </lineage>
</organism>
<dbReference type="InterPro" id="IPR017853">
    <property type="entry name" value="GH"/>
</dbReference>
<dbReference type="SUPFAM" id="SSF51445">
    <property type="entry name" value="(Trans)glycosidases"/>
    <property type="match status" value="1"/>
</dbReference>
<keyword evidence="3" id="KW-1185">Reference proteome</keyword>
<dbReference type="Gene3D" id="3.20.20.80">
    <property type="entry name" value="Glycosidases"/>
    <property type="match status" value="1"/>
</dbReference>
<comment type="caution">
    <text evidence="2">The sequence shown here is derived from an EMBL/GenBank/DDBJ whole genome shotgun (WGS) entry which is preliminary data.</text>
</comment>
<dbReference type="GO" id="GO:0005975">
    <property type="term" value="P:carbohydrate metabolic process"/>
    <property type="evidence" value="ECO:0007669"/>
    <property type="project" value="InterPro"/>
</dbReference>
<proteinExistence type="predicted"/>
<evidence type="ECO:0000259" key="1">
    <source>
        <dbReference type="PROSITE" id="PS51910"/>
    </source>
</evidence>
<accession>A0AAD5TU01</accession>
<dbReference type="PANTHER" id="PTHR11177">
    <property type="entry name" value="CHITINASE"/>
    <property type="match status" value="1"/>
</dbReference>
<evidence type="ECO:0000313" key="2">
    <source>
        <dbReference type="EMBL" id="KAJ3185191.1"/>
    </source>
</evidence>
<sequence length="135" mass="15117">MATIPYTDGSAFQRRVDYYTSWAASRKIKPVRPEDLSLAGYTHINYAFAVITNGNLAFDSEEDAAVAQRLLSRKAQFPGLKILVSVGGWLATVALRQTPAKADVDSEALKEYLDNIEEQRGSRFQRVSYDKRLAK</sequence>
<feature type="domain" description="GH18" evidence="1">
    <location>
        <begin position="13"/>
        <end position="135"/>
    </location>
</feature>
<dbReference type="InterPro" id="IPR001223">
    <property type="entry name" value="Glyco_hydro18_cat"/>
</dbReference>